<dbReference type="Gene3D" id="1.10.150.240">
    <property type="entry name" value="Putative phosphatase, domain 2"/>
    <property type="match status" value="1"/>
</dbReference>
<dbReference type="SFLD" id="SFLDG01129">
    <property type="entry name" value="C1.5:_HAD__Beta-PGM__Phosphata"/>
    <property type="match status" value="1"/>
</dbReference>
<dbReference type="EC" id="3.1.3.-" evidence="5"/>
<dbReference type="Gene3D" id="3.40.50.1000">
    <property type="entry name" value="HAD superfamily/HAD-like"/>
    <property type="match status" value="1"/>
</dbReference>
<keyword evidence="3" id="KW-0479">Metal-binding</keyword>
<dbReference type="Pfam" id="PF00702">
    <property type="entry name" value="Hydrolase"/>
    <property type="match status" value="1"/>
</dbReference>
<reference evidence="5 6" key="1">
    <citation type="submission" date="2015-03" db="EMBL/GenBank/DDBJ databases">
        <title>Genome sequence of Variovorax paradoxus TBEA6.</title>
        <authorList>
            <person name="Poehlein A."/>
            <person name="Schuldes J."/>
            <person name="Wuebbeler J.H."/>
            <person name="Hiessl S."/>
            <person name="Steinbuechel A."/>
            <person name="Daniel R."/>
        </authorList>
    </citation>
    <scope>NUCLEOTIDE SEQUENCE [LARGE SCALE GENOMIC DNA]</scope>
    <source>
        <strain evidence="5 6">TBEA6</strain>
    </source>
</reference>
<dbReference type="SUPFAM" id="SSF56784">
    <property type="entry name" value="HAD-like"/>
    <property type="match status" value="1"/>
</dbReference>
<dbReference type="InterPro" id="IPR051600">
    <property type="entry name" value="Beta-PGM-like"/>
</dbReference>
<keyword evidence="5" id="KW-0378">Hydrolase</keyword>
<protein>
    <submittedName>
        <fullName evidence="5">6-phosphogluconate phosphatase</fullName>
        <ecNumber evidence="5">3.1.3.-</ecNumber>
    </submittedName>
</protein>
<evidence type="ECO:0000256" key="1">
    <source>
        <dbReference type="ARBA" id="ARBA00001946"/>
    </source>
</evidence>
<dbReference type="PANTHER" id="PTHR46193">
    <property type="entry name" value="6-PHOSPHOGLUCONATE PHOSPHATASE"/>
    <property type="match status" value="1"/>
</dbReference>
<dbReference type="NCBIfam" id="TIGR01509">
    <property type="entry name" value="HAD-SF-IA-v3"/>
    <property type="match status" value="1"/>
</dbReference>
<keyword evidence="4" id="KW-0460">Magnesium</keyword>
<sequence length="230" mass="24653">MPPFPFAAVLFDCDGVLVDSEPITNRVLAEMLGELGWHLTTEESMNTFTGKAVKDETALIESKTGVRITEEWLKAFRARRNEALERDLAAIPHAPAAIREIHARLRGRIACASGADRHKVELQLAKVDLLDCFEGRIFSGHEMPRSKPHPDVYLAAAEALGVDPKRCAVVEDTVTGAMAGVAAGATVFGYSTGESGHSGPEALRSAGALQVFSDMRELPALLASHGLLPA</sequence>
<evidence type="ECO:0000313" key="5">
    <source>
        <dbReference type="EMBL" id="KLN53707.1"/>
    </source>
</evidence>
<dbReference type="PANTHER" id="PTHR46193:SF10">
    <property type="entry name" value="6-PHOSPHOGLUCONATE PHOSPHATASE"/>
    <property type="match status" value="1"/>
</dbReference>
<gene>
    <name evidence="5" type="primary">yieH</name>
    <name evidence="5" type="ORF">VPARA_52310</name>
</gene>
<dbReference type="AlphaFoldDB" id="A0A0H2LZ10"/>
<dbReference type="InterPro" id="IPR023214">
    <property type="entry name" value="HAD_sf"/>
</dbReference>
<name>A0A0H2LZ10_VARPD</name>
<dbReference type="Proteomes" id="UP000035170">
    <property type="component" value="Unassembled WGS sequence"/>
</dbReference>
<dbReference type="SFLD" id="SFLDG01135">
    <property type="entry name" value="C1.5.6:_HAD__Beta-PGM__Phospha"/>
    <property type="match status" value="1"/>
</dbReference>
<dbReference type="PATRIC" id="fig|34073.19.peg.5345"/>
<dbReference type="RefSeq" id="WP_047786587.1">
    <property type="nucleotide sequence ID" value="NZ_JZWI01000031.1"/>
</dbReference>
<evidence type="ECO:0000256" key="4">
    <source>
        <dbReference type="ARBA" id="ARBA00022842"/>
    </source>
</evidence>
<dbReference type="GO" id="GO:0046872">
    <property type="term" value="F:metal ion binding"/>
    <property type="evidence" value="ECO:0007669"/>
    <property type="project" value="UniProtKB-KW"/>
</dbReference>
<dbReference type="EMBL" id="JZWI01000031">
    <property type="protein sequence ID" value="KLN53707.1"/>
    <property type="molecule type" value="Genomic_DNA"/>
</dbReference>
<dbReference type="SFLD" id="SFLDS00003">
    <property type="entry name" value="Haloacid_Dehalogenase"/>
    <property type="match status" value="1"/>
</dbReference>
<comment type="caution">
    <text evidence="5">The sequence shown here is derived from an EMBL/GenBank/DDBJ whole genome shotgun (WGS) entry which is preliminary data.</text>
</comment>
<comment type="similarity">
    <text evidence="2">Belongs to the HAD-like hydrolase superfamily. CbbY/CbbZ/Gph/YieH family.</text>
</comment>
<comment type="cofactor">
    <cofactor evidence="1">
        <name>Mg(2+)</name>
        <dbReference type="ChEBI" id="CHEBI:18420"/>
    </cofactor>
</comment>
<dbReference type="InterPro" id="IPR036412">
    <property type="entry name" value="HAD-like_sf"/>
</dbReference>
<dbReference type="InterPro" id="IPR023198">
    <property type="entry name" value="PGP-like_dom2"/>
</dbReference>
<evidence type="ECO:0000313" key="6">
    <source>
        <dbReference type="Proteomes" id="UP000035170"/>
    </source>
</evidence>
<dbReference type="InterPro" id="IPR006439">
    <property type="entry name" value="HAD-SF_hydro_IA"/>
</dbReference>
<proteinExistence type="inferred from homology"/>
<keyword evidence="6" id="KW-1185">Reference proteome</keyword>
<organism evidence="5 6">
    <name type="scientific">Variovorax paradoxus</name>
    <dbReference type="NCBI Taxonomy" id="34073"/>
    <lineage>
        <taxon>Bacteria</taxon>
        <taxon>Pseudomonadati</taxon>
        <taxon>Pseudomonadota</taxon>
        <taxon>Betaproteobacteria</taxon>
        <taxon>Burkholderiales</taxon>
        <taxon>Comamonadaceae</taxon>
        <taxon>Variovorax</taxon>
    </lineage>
</organism>
<evidence type="ECO:0000256" key="3">
    <source>
        <dbReference type="ARBA" id="ARBA00022723"/>
    </source>
</evidence>
<dbReference type="GO" id="GO:0016787">
    <property type="term" value="F:hydrolase activity"/>
    <property type="evidence" value="ECO:0007669"/>
    <property type="project" value="UniProtKB-KW"/>
</dbReference>
<evidence type="ECO:0000256" key="2">
    <source>
        <dbReference type="ARBA" id="ARBA00006171"/>
    </source>
</evidence>
<accession>A0A0H2LZ10</accession>